<protein>
    <submittedName>
        <fullName evidence="2">Antibiotic biosynthesis monooxygenase</fullName>
    </submittedName>
</protein>
<evidence type="ECO:0000259" key="1">
    <source>
        <dbReference type="PROSITE" id="PS51725"/>
    </source>
</evidence>
<keyword evidence="2" id="KW-0503">Monooxygenase</keyword>
<dbReference type="InterPro" id="IPR011008">
    <property type="entry name" value="Dimeric_a/b-barrel"/>
</dbReference>
<dbReference type="PANTHER" id="PTHR34474:SF2">
    <property type="entry name" value="SIGNAL TRANSDUCTION PROTEIN TRAP"/>
    <property type="match status" value="1"/>
</dbReference>
<dbReference type="Pfam" id="PF03992">
    <property type="entry name" value="ABM"/>
    <property type="match status" value="1"/>
</dbReference>
<sequence length="98" mass="11598">MINIGFYYRVKKGKEGDFEKKFREVVDHLKANLPGFISAKLYKQVDDPQEYLIYTEWESLDSFKKFLASNSYKVTLEYGKSIIEGRPTHRIFQVTHVE</sequence>
<feature type="domain" description="ABM" evidence="1">
    <location>
        <begin position="2"/>
        <end position="91"/>
    </location>
</feature>
<evidence type="ECO:0000313" key="2">
    <source>
        <dbReference type="EMBL" id="PSN81910.1"/>
    </source>
</evidence>
<dbReference type="Proteomes" id="UP000240880">
    <property type="component" value="Unassembled WGS sequence"/>
</dbReference>
<proteinExistence type="predicted"/>
<dbReference type="PROSITE" id="PS51725">
    <property type="entry name" value="ABM"/>
    <property type="match status" value="1"/>
</dbReference>
<name>A0A2R6A698_9ARCH</name>
<dbReference type="GO" id="GO:0004497">
    <property type="term" value="F:monooxygenase activity"/>
    <property type="evidence" value="ECO:0007669"/>
    <property type="project" value="UniProtKB-KW"/>
</dbReference>
<reference evidence="2 3" key="1">
    <citation type="submission" date="2017-04" db="EMBL/GenBank/DDBJ databases">
        <title>Novel microbial lineages endemic to geothermal iron-oxide mats fill important gaps in the evolutionary history of Archaea.</title>
        <authorList>
            <person name="Jay Z.J."/>
            <person name="Beam J.P."/>
            <person name="Dlakic M."/>
            <person name="Rusch D.B."/>
            <person name="Kozubal M.A."/>
            <person name="Inskeep W.P."/>
        </authorList>
    </citation>
    <scope>NUCLEOTIDE SEQUENCE [LARGE SCALE GENOMIC DNA]</scope>
    <source>
        <strain evidence="2">OSP_D</strain>
    </source>
</reference>
<evidence type="ECO:0000313" key="3">
    <source>
        <dbReference type="Proteomes" id="UP000240880"/>
    </source>
</evidence>
<dbReference type="InterPro" id="IPR007138">
    <property type="entry name" value="ABM_dom"/>
</dbReference>
<dbReference type="InterPro" id="IPR050404">
    <property type="entry name" value="Heme-degrading_MO"/>
</dbReference>
<comment type="caution">
    <text evidence="2">The sequence shown here is derived from an EMBL/GenBank/DDBJ whole genome shotgun (WGS) entry which is preliminary data.</text>
</comment>
<gene>
    <name evidence="2" type="ORF">B9Q01_09495</name>
</gene>
<accession>A0A2R6A698</accession>
<organism evidence="2 3">
    <name type="scientific">Candidatus Marsarchaeota G1 archaeon OSP_D</name>
    <dbReference type="NCBI Taxonomy" id="1978155"/>
    <lineage>
        <taxon>Archaea</taxon>
        <taxon>Candidatus Marsarchaeota</taxon>
        <taxon>Candidatus Marsarchaeota group 1</taxon>
    </lineage>
</organism>
<dbReference type="SUPFAM" id="SSF54909">
    <property type="entry name" value="Dimeric alpha+beta barrel"/>
    <property type="match status" value="1"/>
</dbReference>
<keyword evidence="2" id="KW-0560">Oxidoreductase</keyword>
<dbReference type="Gene3D" id="3.30.70.100">
    <property type="match status" value="1"/>
</dbReference>
<dbReference type="AlphaFoldDB" id="A0A2R6A698"/>
<dbReference type="EMBL" id="NEXC01000118">
    <property type="protein sequence ID" value="PSN81910.1"/>
    <property type="molecule type" value="Genomic_DNA"/>
</dbReference>
<dbReference type="PANTHER" id="PTHR34474">
    <property type="entry name" value="SIGNAL TRANSDUCTION PROTEIN TRAP"/>
    <property type="match status" value="1"/>
</dbReference>